<dbReference type="Gene3D" id="3.40.50.300">
    <property type="entry name" value="P-loop containing nucleotide triphosphate hydrolases"/>
    <property type="match status" value="1"/>
</dbReference>
<dbReference type="OrthoDB" id="88903at2"/>
<comment type="caution">
    <text evidence="2">The sequence shown here is derived from an EMBL/GenBank/DDBJ whole genome shotgun (WGS) entry which is preliminary data.</text>
</comment>
<dbReference type="Pfam" id="PF07693">
    <property type="entry name" value="KAP_NTPase"/>
    <property type="match status" value="1"/>
</dbReference>
<dbReference type="Proteomes" id="UP000294508">
    <property type="component" value="Unassembled WGS sequence"/>
</dbReference>
<evidence type="ECO:0000313" key="2">
    <source>
        <dbReference type="EMBL" id="TCO26409.1"/>
    </source>
</evidence>
<sequence length="697" mass="77139">MGFFSDDPVDGADGSSDELERREYSGHLVRLLGKVSAESDSSVLAIIGPWGSGKSSILATCLTLLREDENWSVAEFNPWAYSDLDSMLLGFFSELSAALPESEQPKEIRKKIGGFVERISPVGKLGGLVGIDAESALSAVAQWVTGDGSASAERRKLEETLRSTAQPILVVLDDLDRLSPAELLLVFKLVRFLGRLPYVYYLLAYDEKTLIDVLSLTELCGGSADRARDYLEKMVQVRLDIPPLRAVQAKRFLLSRLEQLADDLGLTVDLGPDSRFVGAYENGLSSRLVTPRSINRYLAQVDALYSAVRDEVDFVDFCVLTYLRTFETPLYSMLFRLRSEVAIDTVRVPMHGVEFDGSRWADVVAGTRPDSEPADVEGLVAVLATLFPVVASMKSEGRVDSRMLAEVAARRGVGHSDYFDRYFSFGVPGDDLADSEISETLSQLGDLDPSDPSVRRLKVYLYVDRARAARKIWLRRSADPDNMSALVTLLGGMYVEGSDESSEGAGRRRTYCDLASRFTAELSEGDLLSLVSGLDDAVGWLLFGCQMGLRDASPRSVLADKINRFSSQLLGQGFLETPLDVKHLVMAWAHLDAPACRSWVRSATSDGGWDDLDIAGWWITTKERGSETVLDSFPEEDVERLLGIDYLIEKYAEPLNDAGLEQRDFANTAEGRRAAVLYSLRTLRDRRLRREEEPPPV</sequence>
<protein>
    <submittedName>
        <fullName evidence="2">KAP-like P-loop domain-containing protein</fullName>
    </submittedName>
</protein>
<reference evidence="2 3" key="1">
    <citation type="journal article" date="2015" name="Stand. Genomic Sci.">
        <title>Genomic Encyclopedia of Bacterial and Archaeal Type Strains, Phase III: the genomes of soil and plant-associated and newly described type strains.</title>
        <authorList>
            <person name="Whitman W.B."/>
            <person name="Woyke T."/>
            <person name="Klenk H.P."/>
            <person name="Zhou Y."/>
            <person name="Lilburn T.G."/>
            <person name="Beck B.J."/>
            <person name="De Vos P."/>
            <person name="Vandamme P."/>
            <person name="Eisen J.A."/>
            <person name="Garrity G."/>
            <person name="Hugenholtz P."/>
            <person name="Kyrpides N.C."/>
        </authorList>
    </citation>
    <scope>NUCLEOTIDE SEQUENCE [LARGE SCALE GENOMIC DNA]</scope>
    <source>
        <strain evidence="2 3">VKM Ac-2572</strain>
    </source>
</reference>
<proteinExistence type="predicted"/>
<dbReference type="InterPro" id="IPR011646">
    <property type="entry name" value="KAP_P-loop"/>
</dbReference>
<dbReference type="SUPFAM" id="SSF52540">
    <property type="entry name" value="P-loop containing nucleoside triphosphate hydrolases"/>
    <property type="match status" value="1"/>
</dbReference>
<dbReference type="RefSeq" id="WP_132211047.1">
    <property type="nucleotide sequence ID" value="NZ_SLWN01000007.1"/>
</dbReference>
<accession>A0A4R2HDK5</accession>
<organism evidence="2 3">
    <name type="scientific">Kribbella steppae</name>
    <dbReference type="NCBI Taxonomy" id="2512223"/>
    <lineage>
        <taxon>Bacteria</taxon>
        <taxon>Bacillati</taxon>
        <taxon>Actinomycetota</taxon>
        <taxon>Actinomycetes</taxon>
        <taxon>Propionibacteriales</taxon>
        <taxon>Kribbellaceae</taxon>
        <taxon>Kribbella</taxon>
    </lineage>
</organism>
<gene>
    <name evidence="2" type="ORF">EV652_107301</name>
</gene>
<keyword evidence="3" id="KW-1185">Reference proteome</keyword>
<name>A0A4R2HDK5_9ACTN</name>
<evidence type="ECO:0000313" key="3">
    <source>
        <dbReference type="Proteomes" id="UP000294508"/>
    </source>
</evidence>
<feature type="domain" description="KAP NTPase" evidence="1">
    <location>
        <begin position="22"/>
        <end position="306"/>
    </location>
</feature>
<dbReference type="AlphaFoldDB" id="A0A4R2HDK5"/>
<evidence type="ECO:0000259" key="1">
    <source>
        <dbReference type="Pfam" id="PF07693"/>
    </source>
</evidence>
<dbReference type="InterPro" id="IPR027417">
    <property type="entry name" value="P-loop_NTPase"/>
</dbReference>
<dbReference type="EMBL" id="SLWN01000007">
    <property type="protein sequence ID" value="TCO26409.1"/>
    <property type="molecule type" value="Genomic_DNA"/>
</dbReference>